<dbReference type="InterPro" id="IPR043129">
    <property type="entry name" value="ATPase_NBD"/>
</dbReference>
<gene>
    <name evidence="9 13" type="primary">glpK</name>
    <name evidence="13" type="ORF">GEV02_04565</name>
</gene>
<feature type="binding site" evidence="9">
    <location>
        <position position="82"/>
    </location>
    <ligand>
        <name>sn-glycerol 3-phosphate</name>
        <dbReference type="ChEBI" id="CHEBI:57597"/>
    </ligand>
</feature>
<name>A0A6A7MXE1_9BURK</name>
<evidence type="ECO:0000256" key="3">
    <source>
        <dbReference type="ARBA" id="ARBA00022679"/>
    </source>
</evidence>
<dbReference type="FunFam" id="3.30.420.40:FF:000008">
    <property type="entry name" value="Glycerol kinase"/>
    <property type="match status" value="1"/>
</dbReference>
<dbReference type="GO" id="GO:0019563">
    <property type="term" value="P:glycerol catabolic process"/>
    <property type="evidence" value="ECO:0007669"/>
    <property type="project" value="UniProtKB-UniRule"/>
</dbReference>
<evidence type="ECO:0000256" key="5">
    <source>
        <dbReference type="ARBA" id="ARBA00022777"/>
    </source>
</evidence>
<dbReference type="InterPro" id="IPR018483">
    <property type="entry name" value="Carb_kinase_FGGY_CS"/>
</dbReference>
<feature type="binding site" evidence="9">
    <location>
        <position position="306"/>
    </location>
    <ligand>
        <name>ADP</name>
        <dbReference type="ChEBI" id="CHEBI:456216"/>
    </ligand>
</feature>
<feature type="binding site" evidence="9">
    <location>
        <position position="241"/>
    </location>
    <ligand>
        <name>glycerol</name>
        <dbReference type="ChEBI" id="CHEBI:17754"/>
    </ligand>
</feature>
<keyword evidence="14" id="KW-1185">Reference proteome</keyword>
<keyword evidence="7 9" id="KW-0067">ATP-binding</keyword>
<comment type="activity regulation">
    <text evidence="9">Inhibited by fructose 1,6-bisphosphate (FBP).</text>
</comment>
<dbReference type="GO" id="GO:0004370">
    <property type="term" value="F:glycerol kinase activity"/>
    <property type="evidence" value="ECO:0007669"/>
    <property type="project" value="UniProtKB-UniRule"/>
</dbReference>
<feature type="binding site" evidence="9">
    <location>
        <position position="12"/>
    </location>
    <ligand>
        <name>ATP</name>
        <dbReference type="ChEBI" id="CHEBI:30616"/>
    </ligand>
</feature>
<feature type="binding site" evidence="9">
    <location>
        <position position="412"/>
    </location>
    <ligand>
        <name>ADP</name>
        <dbReference type="ChEBI" id="CHEBI:456216"/>
    </ligand>
</feature>
<evidence type="ECO:0000256" key="8">
    <source>
        <dbReference type="ARBA" id="ARBA00052101"/>
    </source>
</evidence>
<feature type="binding site" evidence="9">
    <location>
        <position position="83"/>
    </location>
    <ligand>
        <name>sn-glycerol 3-phosphate</name>
        <dbReference type="ChEBI" id="CHEBI:57597"/>
    </ligand>
</feature>
<feature type="binding site" evidence="9">
    <location>
        <position position="14"/>
    </location>
    <ligand>
        <name>ATP</name>
        <dbReference type="ChEBI" id="CHEBI:30616"/>
    </ligand>
</feature>
<feature type="domain" description="Carbohydrate kinase FGGY N-terminal" evidence="11">
    <location>
        <begin position="4"/>
        <end position="248"/>
    </location>
</feature>
<feature type="binding site" evidence="9">
    <location>
        <position position="412"/>
    </location>
    <ligand>
        <name>ATP</name>
        <dbReference type="ChEBI" id="CHEBI:30616"/>
    </ligand>
</feature>
<dbReference type="PIRSF" id="PIRSF000538">
    <property type="entry name" value="GlpK"/>
    <property type="match status" value="1"/>
</dbReference>
<keyword evidence="4 9" id="KW-0547">Nucleotide-binding</keyword>
<keyword evidence="5 9" id="KW-0418">Kinase</keyword>
<evidence type="ECO:0000256" key="6">
    <source>
        <dbReference type="ARBA" id="ARBA00022798"/>
    </source>
</evidence>
<dbReference type="EMBL" id="WHUG01000002">
    <property type="protein sequence ID" value="MQA37412.1"/>
    <property type="molecule type" value="Genomic_DNA"/>
</dbReference>
<dbReference type="RefSeq" id="WP_152836790.1">
    <property type="nucleotide sequence ID" value="NZ_WHUG01000002.1"/>
</dbReference>
<feature type="binding site" evidence="9">
    <location>
        <position position="263"/>
    </location>
    <ligand>
        <name>ATP</name>
        <dbReference type="ChEBI" id="CHEBI:30616"/>
    </ligand>
</feature>
<dbReference type="HAMAP" id="MF_00186">
    <property type="entry name" value="Glycerol_kin"/>
    <property type="match status" value="1"/>
</dbReference>
<comment type="pathway">
    <text evidence="1 9">Polyol metabolism; glycerol degradation via glycerol kinase pathway; sn-glycerol 3-phosphate from glycerol: step 1/1.</text>
</comment>
<feature type="binding site" evidence="9">
    <location>
        <position position="82"/>
    </location>
    <ligand>
        <name>glycerol</name>
        <dbReference type="ChEBI" id="CHEBI:17754"/>
    </ligand>
</feature>
<dbReference type="NCBIfam" id="NF000756">
    <property type="entry name" value="PRK00047.1"/>
    <property type="match status" value="1"/>
</dbReference>
<feature type="binding site" evidence="9">
    <location>
        <position position="263"/>
    </location>
    <ligand>
        <name>ADP</name>
        <dbReference type="ChEBI" id="CHEBI:456216"/>
    </ligand>
</feature>
<feature type="binding site" evidence="9">
    <location>
        <position position="16"/>
    </location>
    <ligand>
        <name>ADP</name>
        <dbReference type="ChEBI" id="CHEBI:456216"/>
    </ligand>
</feature>
<comment type="similarity">
    <text evidence="2 9 10">Belongs to the FGGY kinase family.</text>
</comment>
<dbReference type="PROSITE" id="PS00933">
    <property type="entry name" value="FGGY_KINASES_1"/>
    <property type="match status" value="1"/>
</dbReference>
<evidence type="ECO:0000313" key="14">
    <source>
        <dbReference type="Proteomes" id="UP000440498"/>
    </source>
</evidence>
<evidence type="ECO:0000256" key="10">
    <source>
        <dbReference type="RuleBase" id="RU003733"/>
    </source>
</evidence>
<feature type="binding site" evidence="9">
    <location>
        <position position="134"/>
    </location>
    <ligand>
        <name>glycerol</name>
        <dbReference type="ChEBI" id="CHEBI:17754"/>
    </ligand>
</feature>
<dbReference type="Proteomes" id="UP000440498">
    <property type="component" value="Unassembled WGS sequence"/>
</dbReference>
<dbReference type="InterPro" id="IPR018485">
    <property type="entry name" value="FGGY_C"/>
</dbReference>
<comment type="catalytic activity">
    <reaction evidence="8 9">
        <text>glycerol + ATP = sn-glycerol 3-phosphate + ADP + H(+)</text>
        <dbReference type="Rhea" id="RHEA:21644"/>
        <dbReference type="ChEBI" id="CHEBI:15378"/>
        <dbReference type="ChEBI" id="CHEBI:17754"/>
        <dbReference type="ChEBI" id="CHEBI:30616"/>
        <dbReference type="ChEBI" id="CHEBI:57597"/>
        <dbReference type="ChEBI" id="CHEBI:456216"/>
        <dbReference type="EC" id="2.7.1.30"/>
    </reaction>
</comment>
<dbReference type="PROSITE" id="PS00445">
    <property type="entry name" value="FGGY_KINASES_2"/>
    <property type="match status" value="1"/>
</dbReference>
<dbReference type="EC" id="2.7.1.30" evidence="9"/>
<dbReference type="PANTHER" id="PTHR10196">
    <property type="entry name" value="SUGAR KINASE"/>
    <property type="match status" value="1"/>
</dbReference>
<feature type="binding site" evidence="9">
    <location>
        <position position="12"/>
    </location>
    <ligand>
        <name>sn-glycerol 3-phosphate</name>
        <dbReference type="ChEBI" id="CHEBI:57597"/>
    </ligand>
</feature>
<protein>
    <recommendedName>
        <fullName evidence="9">Glycerol kinase</fullName>
        <ecNumber evidence="9">2.7.1.30</ecNumber>
    </recommendedName>
    <alternativeName>
        <fullName evidence="9">ATP:glycerol 3-phosphotransferase</fullName>
    </alternativeName>
    <alternativeName>
        <fullName evidence="9">Glycerokinase</fullName>
        <shortName evidence="9">GK</shortName>
    </alternativeName>
</protein>
<feature type="domain" description="Carbohydrate kinase FGGY C-terminal" evidence="12">
    <location>
        <begin position="258"/>
        <end position="451"/>
    </location>
</feature>
<feature type="binding site" evidence="9">
    <location>
        <position position="242"/>
    </location>
    <ligand>
        <name>glycerol</name>
        <dbReference type="ChEBI" id="CHEBI:17754"/>
    </ligand>
</feature>
<evidence type="ECO:0000256" key="1">
    <source>
        <dbReference type="ARBA" id="ARBA00005190"/>
    </source>
</evidence>
<feature type="binding site" evidence="9">
    <location>
        <position position="12"/>
    </location>
    <ligand>
        <name>ADP</name>
        <dbReference type="ChEBI" id="CHEBI:456216"/>
    </ligand>
</feature>
<dbReference type="FunFam" id="3.30.420.40:FF:000007">
    <property type="entry name" value="Glycerol kinase"/>
    <property type="match status" value="1"/>
</dbReference>
<feature type="binding site" evidence="9">
    <location>
        <position position="83"/>
    </location>
    <ligand>
        <name>glycerol</name>
        <dbReference type="ChEBI" id="CHEBI:17754"/>
    </ligand>
</feature>
<evidence type="ECO:0000256" key="9">
    <source>
        <dbReference type="HAMAP-Rule" id="MF_00186"/>
    </source>
</evidence>
<dbReference type="GO" id="GO:0005829">
    <property type="term" value="C:cytosol"/>
    <property type="evidence" value="ECO:0007669"/>
    <property type="project" value="UniProtKB-ARBA"/>
</dbReference>
<dbReference type="Pfam" id="PF02782">
    <property type="entry name" value="FGGY_C"/>
    <property type="match status" value="1"/>
</dbReference>
<keyword evidence="6 9" id="KW-0319">Glycerol metabolism</keyword>
<evidence type="ECO:0000313" key="13">
    <source>
        <dbReference type="EMBL" id="MQA37412.1"/>
    </source>
</evidence>
<proteinExistence type="inferred from homology"/>
<evidence type="ECO:0000256" key="2">
    <source>
        <dbReference type="ARBA" id="ARBA00009156"/>
    </source>
</evidence>
<dbReference type="InterPro" id="IPR018484">
    <property type="entry name" value="FGGY_N"/>
</dbReference>
<feature type="binding site" evidence="9">
    <location>
        <position position="13"/>
    </location>
    <ligand>
        <name>ATP</name>
        <dbReference type="ChEBI" id="CHEBI:30616"/>
    </ligand>
</feature>
<dbReference type="CDD" id="cd07786">
    <property type="entry name" value="FGGY_EcGK_like"/>
    <property type="match status" value="1"/>
</dbReference>
<dbReference type="GO" id="GO:0005524">
    <property type="term" value="F:ATP binding"/>
    <property type="evidence" value="ECO:0007669"/>
    <property type="project" value="UniProtKB-UniRule"/>
</dbReference>
<organism evidence="13 14">
    <name type="scientific">Rugamonas aquatica</name>
    <dbReference type="NCBI Taxonomy" id="2743357"/>
    <lineage>
        <taxon>Bacteria</taxon>
        <taxon>Pseudomonadati</taxon>
        <taxon>Pseudomonadota</taxon>
        <taxon>Betaproteobacteria</taxon>
        <taxon>Burkholderiales</taxon>
        <taxon>Oxalobacteraceae</taxon>
        <taxon>Telluria group</taxon>
        <taxon>Rugamonas</taxon>
    </lineage>
</organism>
<feature type="binding site" evidence="9">
    <location>
        <position position="416"/>
    </location>
    <ligand>
        <name>ADP</name>
        <dbReference type="ChEBI" id="CHEBI:456216"/>
    </ligand>
</feature>
<dbReference type="Gene3D" id="3.30.420.40">
    <property type="match status" value="2"/>
</dbReference>
<dbReference type="UniPathway" id="UPA00618">
    <property type="reaction ID" value="UER00672"/>
</dbReference>
<accession>A0A6A7MXE1</accession>
<dbReference type="AlphaFoldDB" id="A0A6A7MXE1"/>
<evidence type="ECO:0000259" key="11">
    <source>
        <dbReference type="Pfam" id="PF00370"/>
    </source>
</evidence>
<dbReference type="NCBIfam" id="TIGR01311">
    <property type="entry name" value="glycerol_kin"/>
    <property type="match status" value="1"/>
</dbReference>
<feature type="binding site" evidence="9">
    <location>
        <position position="310"/>
    </location>
    <ligand>
        <name>ATP</name>
        <dbReference type="ChEBI" id="CHEBI:30616"/>
    </ligand>
</feature>
<dbReference type="PANTHER" id="PTHR10196:SF69">
    <property type="entry name" value="GLYCEROL KINASE"/>
    <property type="match status" value="1"/>
</dbReference>
<dbReference type="Pfam" id="PF00370">
    <property type="entry name" value="FGGY_N"/>
    <property type="match status" value="1"/>
</dbReference>
<evidence type="ECO:0000256" key="4">
    <source>
        <dbReference type="ARBA" id="ARBA00022741"/>
    </source>
</evidence>
<dbReference type="InterPro" id="IPR000577">
    <property type="entry name" value="Carb_kinase_FGGY"/>
</dbReference>
<dbReference type="SUPFAM" id="SSF53067">
    <property type="entry name" value="Actin-like ATPase domain"/>
    <property type="match status" value="2"/>
</dbReference>
<comment type="caution">
    <text evidence="13">The sequence shown here is derived from an EMBL/GenBank/DDBJ whole genome shotgun (WGS) entry which is preliminary data.</text>
</comment>
<dbReference type="InterPro" id="IPR005999">
    <property type="entry name" value="Glycerol_kin"/>
</dbReference>
<reference evidence="13 14" key="1">
    <citation type="submission" date="2019-10" db="EMBL/GenBank/DDBJ databases">
        <title>Two novel species isolated from a subtropical stream in China.</title>
        <authorList>
            <person name="Lu H."/>
        </authorList>
    </citation>
    <scope>NUCLEOTIDE SEQUENCE [LARGE SCALE GENOMIC DNA]</scope>
    <source>
        <strain evidence="13 14">FT29W</strain>
    </source>
</reference>
<comment type="function">
    <text evidence="9">Key enzyme in the regulation of glycerol uptake and metabolism. Catalyzes the phosphorylation of glycerol to yield sn-glycerol 3-phosphate.</text>
</comment>
<evidence type="ECO:0000259" key="12">
    <source>
        <dbReference type="Pfam" id="PF02782"/>
    </source>
</evidence>
<feature type="binding site" evidence="9">
    <location>
        <position position="306"/>
    </location>
    <ligand>
        <name>ATP</name>
        <dbReference type="ChEBI" id="CHEBI:30616"/>
    </ligand>
</feature>
<sequence>MKKYILALDQGTTSSRAILFDHQGRICGSAAQEFPQHFPQPGWVEHDPNEIWNSQLTVARKVLHDNHVDGGQILAIGIANQRETTVVWDRKSGEPIAPAIVWQDRRTADTCEALRADGKAKKITDITGLELDAYFSATKLKWLLDHVPGARDRARHGALAFGTIDSWLTYKLTGRHVTDVSNAARTMLFNIHLMRWDHDLLQLFDIPEEMLPQVVSSSEEVGHTRAALFGAEIPVAGIAGDQQAATFGQACLKPGMVKNTYGTGCFMMMHLGRHPVASHNRLLTTVGWRVDGATDYLLEGSVFMGGATVQWLRDGLGIIQHSGDVEALAASVPDNGGVFMVPAFVGLGAPHWDPYARGALVGLSRGSNRGHIARAALEAIAYQSAELMAAMQKDVEASHRAIPLTEVRADGGAARNDLLMQFQADLLGVPVVRPTVTETTALGAAYLAGLAVGYWETQEEIAAQWSCDRRFEPAMPADRRAELLGQWGRAVERSRGWDTAR</sequence>
<feature type="binding site" evidence="9">
    <location>
        <position position="134"/>
    </location>
    <ligand>
        <name>sn-glycerol 3-phosphate</name>
        <dbReference type="ChEBI" id="CHEBI:57597"/>
    </ligand>
</feature>
<keyword evidence="3 9" id="KW-0808">Transferase</keyword>
<evidence type="ECO:0000256" key="7">
    <source>
        <dbReference type="ARBA" id="ARBA00022840"/>
    </source>
</evidence>
<feature type="binding site" evidence="9">
    <location>
        <position position="241"/>
    </location>
    <ligand>
        <name>sn-glycerol 3-phosphate</name>
        <dbReference type="ChEBI" id="CHEBI:57597"/>
    </ligand>
</feature>
<dbReference type="GO" id="GO:0006072">
    <property type="term" value="P:glycerol-3-phosphate metabolic process"/>
    <property type="evidence" value="ECO:0007669"/>
    <property type="project" value="InterPro"/>
</dbReference>